<feature type="region of interest" description="Disordered" evidence="8">
    <location>
        <begin position="38"/>
        <end position="66"/>
    </location>
</feature>
<dbReference type="AlphaFoldDB" id="A0AAF3FK71"/>
<evidence type="ECO:0000256" key="6">
    <source>
        <dbReference type="PROSITE-ProRule" id="PRU10141"/>
    </source>
</evidence>
<keyword evidence="2" id="KW-0808">Transferase</keyword>
<evidence type="ECO:0000256" key="3">
    <source>
        <dbReference type="ARBA" id="ARBA00022741"/>
    </source>
</evidence>
<evidence type="ECO:0000313" key="11">
    <source>
        <dbReference type="WBParaSite" id="MBELARI_LOCUS7136"/>
    </source>
</evidence>
<evidence type="ECO:0000256" key="2">
    <source>
        <dbReference type="ARBA" id="ARBA00022679"/>
    </source>
</evidence>
<dbReference type="InterPro" id="IPR008271">
    <property type="entry name" value="Ser/Thr_kinase_AS"/>
</dbReference>
<dbReference type="FunFam" id="3.30.200.20:FF:000005">
    <property type="entry name" value="cAMP-dependent protein kinase catalytic subunit"/>
    <property type="match status" value="1"/>
</dbReference>
<dbReference type="SUPFAM" id="SSF56112">
    <property type="entry name" value="Protein kinase-like (PK-like)"/>
    <property type="match status" value="1"/>
</dbReference>
<evidence type="ECO:0000259" key="9">
    <source>
        <dbReference type="PROSITE" id="PS50011"/>
    </source>
</evidence>
<dbReference type="SMART" id="SM00220">
    <property type="entry name" value="S_TKc"/>
    <property type="match status" value="1"/>
</dbReference>
<feature type="region of interest" description="Disordered" evidence="8">
    <location>
        <begin position="1"/>
        <end position="20"/>
    </location>
</feature>
<keyword evidence="3 6" id="KW-0547">Nucleotide-binding</keyword>
<feature type="region of interest" description="Disordered" evidence="8">
    <location>
        <begin position="112"/>
        <end position="154"/>
    </location>
</feature>
<evidence type="ECO:0000256" key="7">
    <source>
        <dbReference type="RuleBase" id="RU000304"/>
    </source>
</evidence>
<comment type="similarity">
    <text evidence="7">Belongs to the protein kinase superfamily.</text>
</comment>
<dbReference type="GO" id="GO:0005524">
    <property type="term" value="F:ATP binding"/>
    <property type="evidence" value="ECO:0007669"/>
    <property type="project" value="UniProtKB-UniRule"/>
</dbReference>
<accession>A0AAF3FK71</accession>
<dbReference type="PROSITE" id="PS00107">
    <property type="entry name" value="PROTEIN_KINASE_ATP"/>
    <property type="match status" value="1"/>
</dbReference>
<evidence type="ECO:0000256" key="5">
    <source>
        <dbReference type="ARBA" id="ARBA00022840"/>
    </source>
</evidence>
<dbReference type="PANTHER" id="PTHR24353">
    <property type="entry name" value="CYCLIC NUCLEOTIDE-DEPENDENT PROTEIN KINASE"/>
    <property type="match status" value="1"/>
</dbReference>
<evidence type="ECO:0000256" key="4">
    <source>
        <dbReference type="ARBA" id="ARBA00022777"/>
    </source>
</evidence>
<dbReference type="Pfam" id="PF00069">
    <property type="entry name" value="Pkinase"/>
    <property type="match status" value="1"/>
</dbReference>
<dbReference type="WBParaSite" id="MBELARI_LOCUS7136">
    <property type="protein sequence ID" value="MBELARI_LOCUS7136"/>
    <property type="gene ID" value="MBELARI_LOCUS7136"/>
</dbReference>
<dbReference type="InterPro" id="IPR011009">
    <property type="entry name" value="Kinase-like_dom_sf"/>
</dbReference>
<dbReference type="GO" id="GO:0005829">
    <property type="term" value="C:cytosol"/>
    <property type="evidence" value="ECO:0007669"/>
    <property type="project" value="TreeGrafter"/>
</dbReference>
<evidence type="ECO:0000313" key="10">
    <source>
        <dbReference type="Proteomes" id="UP000887575"/>
    </source>
</evidence>
<keyword evidence="5 6" id="KW-0067">ATP-binding</keyword>
<evidence type="ECO:0000256" key="1">
    <source>
        <dbReference type="ARBA" id="ARBA00022527"/>
    </source>
</evidence>
<dbReference type="Gene3D" id="3.30.200.20">
    <property type="entry name" value="Phosphorylase Kinase, domain 1"/>
    <property type="match status" value="1"/>
</dbReference>
<dbReference type="PROSITE" id="PS50011">
    <property type="entry name" value="PROTEIN_KINASE_DOM"/>
    <property type="match status" value="1"/>
</dbReference>
<dbReference type="GO" id="GO:0005952">
    <property type="term" value="C:cAMP-dependent protein kinase complex"/>
    <property type="evidence" value="ECO:0007669"/>
    <property type="project" value="TreeGrafter"/>
</dbReference>
<feature type="domain" description="Protein kinase" evidence="9">
    <location>
        <begin position="162"/>
        <end position="325"/>
    </location>
</feature>
<reference evidence="11" key="1">
    <citation type="submission" date="2024-02" db="UniProtKB">
        <authorList>
            <consortium name="WormBaseParasite"/>
        </authorList>
    </citation>
    <scope>IDENTIFICATION</scope>
</reference>
<dbReference type="Proteomes" id="UP000887575">
    <property type="component" value="Unassembled WGS sequence"/>
</dbReference>
<protein>
    <submittedName>
        <fullName evidence="11">Protein kinase domain-containing protein</fullName>
    </submittedName>
</protein>
<dbReference type="PANTHER" id="PTHR24353:SF37">
    <property type="entry name" value="CAMP-DEPENDENT PROTEIN KINASE CATALYTIC SUBUNIT PRKX"/>
    <property type="match status" value="1"/>
</dbReference>
<dbReference type="InterPro" id="IPR000719">
    <property type="entry name" value="Prot_kinase_dom"/>
</dbReference>
<name>A0AAF3FK71_9BILA</name>
<dbReference type="InterPro" id="IPR017441">
    <property type="entry name" value="Protein_kinase_ATP_BS"/>
</dbReference>
<dbReference type="GO" id="GO:0004691">
    <property type="term" value="F:cAMP-dependent protein kinase activity"/>
    <property type="evidence" value="ECO:0007669"/>
    <property type="project" value="TreeGrafter"/>
</dbReference>
<dbReference type="PROSITE" id="PS00108">
    <property type="entry name" value="PROTEIN_KINASE_ST"/>
    <property type="match status" value="1"/>
</dbReference>
<keyword evidence="1 7" id="KW-0723">Serine/threonine-protein kinase</keyword>
<feature type="compositionally biased region" description="Polar residues" evidence="8">
    <location>
        <begin position="115"/>
        <end position="129"/>
    </location>
</feature>
<sequence length="325" mass="36694">MQKPLRPARNIRWPLSQTKKGSFEKKTASLLSCMCSIGESDGEERERANQSPSPTLPPLSPNRMTTSLTTSATFTLLDKNNNAKKRAAAMAAKLNGISLETEELTLVFNDEETQSSDSLTQSSRGSSEPKTSDLSSESGEEDENSSLRTLPPMDYPPMLQDLEAVCTIGTGTFGRVQLTRHRDTKKHYALKILNMHKIVQTRQVEHVHNEKHILSIIEHPFIVKLHNTERDERNLYMIMEFVPGGELFSYLRAARRFSLQMATFYAAEITSALAFLHSQNIVYRDLKPENLMLTQSGHIKMADFGFAKELRDRYKIVGIDAILDM</sequence>
<feature type="binding site" evidence="6">
    <location>
        <position position="191"/>
    </location>
    <ligand>
        <name>ATP</name>
        <dbReference type="ChEBI" id="CHEBI:30616"/>
    </ligand>
</feature>
<proteinExistence type="inferred from homology"/>
<organism evidence="10 11">
    <name type="scientific">Mesorhabditis belari</name>
    <dbReference type="NCBI Taxonomy" id="2138241"/>
    <lineage>
        <taxon>Eukaryota</taxon>
        <taxon>Metazoa</taxon>
        <taxon>Ecdysozoa</taxon>
        <taxon>Nematoda</taxon>
        <taxon>Chromadorea</taxon>
        <taxon>Rhabditida</taxon>
        <taxon>Rhabditina</taxon>
        <taxon>Rhabditomorpha</taxon>
        <taxon>Rhabditoidea</taxon>
        <taxon>Rhabditidae</taxon>
        <taxon>Mesorhabditinae</taxon>
        <taxon>Mesorhabditis</taxon>
    </lineage>
</organism>
<evidence type="ECO:0000256" key="8">
    <source>
        <dbReference type="SAM" id="MobiDB-lite"/>
    </source>
</evidence>
<keyword evidence="10" id="KW-1185">Reference proteome</keyword>
<dbReference type="Gene3D" id="1.10.510.10">
    <property type="entry name" value="Transferase(Phosphotransferase) domain 1"/>
    <property type="match status" value="1"/>
</dbReference>
<keyword evidence="4" id="KW-0418">Kinase</keyword>